<feature type="region of interest" description="Disordered" evidence="3">
    <location>
        <begin position="1"/>
        <end position="23"/>
    </location>
</feature>
<dbReference type="InterPro" id="IPR009057">
    <property type="entry name" value="Homeodomain-like_sf"/>
</dbReference>
<dbReference type="PRINTS" id="PR00455">
    <property type="entry name" value="HTHTETR"/>
</dbReference>
<gene>
    <name evidence="5" type="ORF">LX64_02591</name>
</gene>
<keyword evidence="1 2" id="KW-0238">DNA-binding</keyword>
<evidence type="ECO:0000259" key="4">
    <source>
        <dbReference type="PROSITE" id="PS50977"/>
    </source>
</evidence>
<reference evidence="5 6" key="1">
    <citation type="submission" date="2018-06" db="EMBL/GenBank/DDBJ databases">
        <title>Genomic Encyclopedia of Archaeal and Bacterial Type Strains, Phase II (KMG-II): from individual species to whole genera.</title>
        <authorList>
            <person name="Goeker M."/>
        </authorList>
    </citation>
    <scope>NUCLEOTIDE SEQUENCE [LARGE SCALE GENOMIC DNA]</scope>
    <source>
        <strain evidence="5 6">DSM 23857</strain>
    </source>
</reference>
<feature type="domain" description="HTH tetR-type" evidence="4">
    <location>
        <begin position="21"/>
        <end position="81"/>
    </location>
</feature>
<dbReference type="SUPFAM" id="SSF46689">
    <property type="entry name" value="Homeodomain-like"/>
    <property type="match status" value="1"/>
</dbReference>
<feature type="DNA-binding region" description="H-T-H motif" evidence="2">
    <location>
        <begin position="44"/>
        <end position="63"/>
    </location>
</feature>
<evidence type="ECO:0000256" key="2">
    <source>
        <dbReference type="PROSITE-ProRule" id="PRU00335"/>
    </source>
</evidence>
<protein>
    <submittedName>
        <fullName evidence="5">TetR family transcriptional regulator</fullName>
    </submittedName>
</protein>
<comment type="caution">
    <text evidence="5">The sequence shown here is derived from an EMBL/GenBank/DDBJ whole genome shotgun (WGS) entry which is preliminary data.</text>
</comment>
<accession>A0A327QQ06</accession>
<keyword evidence="6" id="KW-1185">Reference proteome</keyword>
<organism evidence="5 6">
    <name type="scientific">Chitinophaga skermanii</name>
    <dbReference type="NCBI Taxonomy" id="331697"/>
    <lineage>
        <taxon>Bacteria</taxon>
        <taxon>Pseudomonadati</taxon>
        <taxon>Bacteroidota</taxon>
        <taxon>Chitinophagia</taxon>
        <taxon>Chitinophagales</taxon>
        <taxon>Chitinophagaceae</taxon>
        <taxon>Chitinophaga</taxon>
    </lineage>
</organism>
<dbReference type="Pfam" id="PF00440">
    <property type="entry name" value="TetR_N"/>
    <property type="match status" value="1"/>
</dbReference>
<proteinExistence type="predicted"/>
<dbReference type="InterPro" id="IPR050109">
    <property type="entry name" value="HTH-type_TetR-like_transc_reg"/>
</dbReference>
<evidence type="ECO:0000313" key="5">
    <source>
        <dbReference type="EMBL" id="RAJ05433.1"/>
    </source>
</evidence>
<dbReference type="EMBL" id="QLLL01000004">
    <property type="protein sequence ID" value="RAJ05433.1"/>
    <property type="molecule type" value="Genomic_DNA"/>
</dbReference>
<dbReference type="AlphaFoldDB" id="A0A327QQ06"/>
<dbReference type="Proteomes" id="UP000249547">
    <property type="component" value="Unassembled WGS sequence"/>
</dbReference>
<name>A0A327QQ06_9BACT</name>
<sequence>MPTSHLRMENKTAKTRERNKDKSKQEFLDAVGKILTTKGYTSLKVNDIANAAGLDKKLIYKYFGGTDQLLDEYIHAQNFWNNVEEEPLIAEDTDGGKTAAKQILSNQFDFVGNNIEYQKILIWQLAEERASHRKVIDEQEEKGEVLFTHMADRYFGDKAADFRAMMALLVSGVYYLNIYAETNGSVFCGIDIKSPGGREKIKEALNFFVDKAYEDLK</sequence>
<dbReference type="PROSITE" id="PS50977">
    <property type="entry name" value="HTH_TETR_2"/>
    <property type="match status" value="1"/>
</dbReference>
<evidence type="ECO:0000313" key="6">
    <source>
        <dbReference type="Proteomes" id="UP000249547"/>
    </source>
</evidence>
<evidence type="ECO:0000256" key="3">
    <source>
        <dbReference type="SAM" id="MobiDB-lite"/>
    </source>
</evidence>
<dbReference type="GO" id="GO:0003677">
    <property type="term" value="F:DNA binding"/>
    <property type="evidence" value="ECO:0007669"/>
    <property type="project" value="UniProtKB-UniRule"/>
</dbReference>
<evidence type="ECO:0000256" key="1">
    <source>
        <dbReference type="ARBA" id="ARBA00023125"/>
    </source>
</evidence>
<dbReference type="PANTHER" id="PTHR30328:SF54">
    <property type="entry name" value="HTH-TYPE TRANSCRIPTIONAL REPRESSOR SCO4008"/>
    <property type="match status" value="1"/>
</dbReference>
<dbReference type="PANTHER" id="PTHR30328">
    <property type="entry name" value="TRANSCRIPTIONAL REPRESSOR"/>
    <property type="match status" value="1"/>
</dbReference>
<dbReference type="InterPro" id="IPR001647">
    <property type="entry name" value="HTH_TetR"/>
</dbReference>
<dbReference type="Gene3D" id="1.10.357.10">
    <property type="entry name" value="Tetracycline Repressor, domain 2"/>
    <property type="match status" value="1"/>
</dbReference>